<dbReference type="Proteomes" id="UP000032417">
    <property type="component" value="Chromosome 1"/>
</dbReference>
<dbReference type="Pfam" id="PF08327">
    <property type="entry name" value="AHSA1"/>
    <property type="match status" value="1"/>
</dbReference>
<dbReference type="PATRIC" id="fig|1562970.3.peg.268"/>
<evidence type="ECO:0000256" key="1">
    <source>
        <dbReference type="ARBA" id="ARBA00006817"/>
    </source>
</evidence>
<dbReference type="HOGENOM" id="CLU_108923_6_0_10"/>
<gene>
    <name evidence="3" type="ORF">ING2E5B_0272</name>
</gene>
<accession>A0A098BY00</accession>
<evidence type="ECO:0000313" key="4">
    <source>
        <dbReference type="Proteomes" id="UP000032417"/>
    </source>
</evidence>
<dbReference type="OrthoDB" id="9795306at2"/>
<evidence type="ECO:0000313" key="3">
    <source>
        <dbReference type="EMBL" id="CEA15041.1"/>
    </source>
</evidence>
<dbReference type="KEGG" id="pbt:ING2E5B_0272"/>
<sequence length="161" mass="18802">MKEFEYGFTVDKHNNTITIICEYDAPLEKVWKAWTTSEMLDKWWGPKPWRAITKSLDFREGGHWHYSMNGPEGEVQWGKFDYLTIEPNESFTGKDGFSDENGTLDTTLPQNHWELRMSQTGNTVMVDMLLTFEKAEDIDTYIDMGFKEGITQTLDQLEEIL</sequence>
<dbReference type="AlphaFoldDB" id="A0A098BY00"/>
<protein>
    <submittedName>
        <fullName evidence="3">Activator of Hsp90 ATPase 1 family protein</fullName>
    </submittedName>
</protein>
<dbReference type="Gene3D" id="3.30.530.20">
    <property type="match status" value="1"/>
</dbReference>
<dbReference type="InterPro" id="IPR023393">
    <property type="entry name" value="START-like_dom_sf"/>
</dbReference>
<organism evidence="3 4">
    <name type="scientific">Fermentimonas caenicola</name>
    <dbReference type="NCBI Taxonomy" id="1562970"/>
    <lineage>
        <taxon>Bacteria</taxon>
        <taxon>Pseudomonadati</taxon>
        <taxon>Bacteroidota</taxon>
        <taxon>Bacteroidia</taxon>
        <taxon>Bacteroidales</taxon>
        <taxon>Dysgonomonadaceae</taxon>
        <taxon>Fermentimonas</taxon>
    </lineage>
</organism>
<dbReference type="InterPro" id="IPR013538">
    <property type="entry name" value="ASHA1/2-like_C"/>
</dbReference>
<reference evidence="3 4" key="1">
    <citation type="submission" date="2014-08" db="EMBL/GenBank/DDBJ databases">
        <authorList>
            <person name="Wibberg D."/>
        </authorList>
    </citation>
    <scope>NUCLEOTIDE SEQUENCE [LARGE SCALE GENOMIC DNA]</scope>
    <source>
        <strain evidence="4">ING2-E5B</strain>
    </source>
</reference>
<dbReference type="SUPFAM" id="SSF55961">
    <property type="entry name" value="Bet v1-like"/>
    <property type="match status" value="1"/>
</dbReference>
<evidence type="ECO:0000259" key="2">
    <source>
        <dbReference type="Pfam" id="PF08327"/>
    </source>
</evidence>
<dbReference type="STRING" id="1562970.ING2E5B_0272"/>
<dbReference type="CDD" id="cd07814">
    <property type="entry name" value="SRPBCC_CalC_Aha1-like"/>
    <property type="match status" value="1"/>
</dbReference>
<name>A0A098BY00_9BACT</name>
<dbReference type="EMBL" id="LN515532">
    <property type="protein sequence ID" value="CEA15041.1"/>
    <property type="molecule type" value="Genomic_DNA"/>
</dbReference>
<keyword evidence="4" id="KW-1185">Reference proteome</keyword>
<feature type="domain" description="Activator of Hsp90 ATPase homologue 1/2-like C-terminal" evidence="2">
    <location>
        <begin position="24"/>
        <end position="161"/>
    </location>
</feature>
<comment type="similarity">
    <text evidence="1">Belongs to the AHA1 family.</text>
</comment>
<proteinExistence type="inferred from homology"/>